<keyword evidence="2" id="KW-0472">Membrane</keyword>
<feature type="region of interest" description="Disordered" evidence="1">
    <location>
        <begin position="1"/>
        <end position="102"/>
    </location>
</feature>
<feature type="transmembrane region" description="Helical" evidence="2">
    <location>
        <begin position="549"/>
        <end position="577"/>
    </location>
</feature>
<sequence length="655" mass="73117">MASRNEYSTPDFGGGIDSSAIPAARNTVASSNKDRDGTVSGTATPMSYHSSPYFHTNTPQRNRIRRDLEQKIRRRSQIRTQRTPLGFPEEIRPQEHRSGEQHNDADVGGGFNMGQAIAGLLMQPLKVGIDTTAKLTQPTVAMTKQALLPVMVPLFEEIWKNYAPGRLQTWMKVVPSSLRNVKDLLLETDSGKELGEKTLNLGENLVDITSSDAARQCLIDFTVLLIKLLEALHTPEVKSLLDQAAVEACRIVDALSCGRAKQIWFDLSDAIWALIEVGSDPVMVVSLAEWCAQICFALERERESLNERRRLERIQAKRTDRDRRQTKTYPPGKAVVGSDTVEKAFANTLEKKEQYRDGETRGQVYDRLSEEDSPPQRVIVTSMSTEKVDIVGQAQHESSITRNESEVTLNLSIEDLRNNEEHGDDLVTQSSASNNKDDLACESIDFETAIRAQLNQTSGNNGEVQEKHVEDEAEMHAFDESVLQFYRKLNEVLLESRKEARFQMYAKTPLAQENDHVEIEHENTGNESVKPNSAKLVVSNRLLGLSFRWWKLSLALIVTGTVLLSIIWFGLGCYGLYALTLSGGDARPSPFDLGSHLLQPKQPGVVIQLNVGIQPSDQAASISVEEWEKMKIDVDSAISQAKSKQRVVHIEPDEL</sequence>
<dbReference type="EMBL" id="AGNL01014116">
    <property type="protein sequence ID" value="EJK66865.1"/>
    <property type="molecule type" value="Genomic_DNA"/>
</dbReference>
<comment type="caution">
    <text evidence="3">The sequence shown here is derived from an EMBL/GenBank/DDBJ whole genome shotgun (WGS) entry which is preliminary data.</text>
</comment>
<gene>
    <name evidence="3" type="ORF">THAOC_12168</name>
</gene>
<evidence type="ECO:0000256" key="1">
    <source>
        <dbReference type="SAM" id="MobiDB-lite"/>
    </source>
</evidence>
<reference evidence="3 4" key="1">
    <citation type="journal article" date="2012" name="Genome Biol.">
        <title>Genome and low-iron response of an oceanic diatom adapted to chronic iron limitation.</title>
        <authorList>
            <person name="Lommer M."/>
            <person name="Specht M."/>
            <person name="Roy A.S."/>
            <person name="Kraemer L."/>
            <person name="Andreson R."/>
            <person name="Gutowska M.A."/>
            <person name="Wolf J."/>
            <person name="Bergner S.V."/>
            <person name="Schilhabel M.B."/>
            <person name="Klostermeier U.C."/>
            <person name="Beiko R.G."/>
            <person name="Rosenstiel P."/>
            <person name="Hippler M."/>
            <person name="Laroche J."/>
        </authorList>
    </citation>
    <scope>NUCLEOTIDE SEQUENCE [LARGE SCALE GENOMIC DNA]</scope>
    <source>
        <strain evidence="3 4">CCMP1005</strain>
    </source>
</reference>
<evidence type="ECO:0000256" key="2">
    <source>
        <dbReference type="SAM" id="Phobius"/>
    </source>
</evidence>
<keyword evidence="4" id="KW-1185">Reference proteome</keyword>
<dbReference type="Proteomes" id="UP000266841">
    <property type="component" value="Unassembled WGS sequence"/>
</dbReference>
<feature type="compositionally biased region" description="Polar residues" evidence="1">
    <location>
        <begin position="39"/>
        <end position="61"/>
    </location>
</feature>
<dbReference type="OMA" id="CFALERE"/>
<dbReference type="OrthoDB" id="49428at2759"/>
<dbReference type="eggNOG" id="ENOG502RVNH">
    <property type="taxonomic scope" value="Eukaryota"/>
</dbReference>
<proteinExistence type="predicted"/>
<name>K0SNB5_THAOC</name>
<keyword evidence="2" id="KW-1133">Transmembrane helix</keyword>
<keyword evidence="2" id="KW-0812">Transmembrane</keyword>
<dbReference type="AlphaFoldDB" id="K0SNB5"/>
<feature type="compositionally biased region" description="Basic and acidic residues" evidence="1">
    <location>
        <begin position="89"/>
        <end position="102"/>
    </location>
</feature>
<accession>K0SNB5</accession>
<protein>
    <submittedName>
        <fullName evidence="3">Uncharacterized protein</fullName>
    </submittedName>
</protein>
<evidence type="ECO:0000313" key="4">
    <source>
        <dbReference type="Proteomes" id="UP000266841"/>
    </source>
</evidence>
<evidence type="ECO:0000313" key="3">
    <source>
        <dbReference type="EMBL" id="EJK66865.1"/>
    </source>
</evidence>
<organism evidence="3 4">
    <name type="scientific">Thalassiosira oceanica</name>
    <name type="common">Marine diatom</name>
    <dbReference type="NCBI Taxonomy" id="159749"/>
    <lineage>
        <taxon>Eukaryota</taxon>
        <taxon>Sar</taxon>
        <taxon>Stramenopiles</taxon>
        <taxon>Ochrophyta</taxon>
        <taxon>Bacillariophyta</taxon>
        <taxon>Coscinodiscophyceae</taxon>
        <taxon>Thalassiosirophycidae</taxon>
        <taxon>Thalassiosirales</taxon>
        <taxon>Thalassiosiraceae</taxon>
        <taxon>Thalassiosira</taxon>
    </lineage>
</organism>